<evidence type="ECO:0008006" key="4">
    <source>
        <dbReference type="Google" id="ProtNLM"/>
    </source>
</evidence>
<dbReference type="RefSeq" id="WP_178978478.1">
    <property type="nucleotide sequence ID" value="NZ_JABXYR010000001.1"/>
</dbReference>
<organism evidence="2 3">
    <name type="scientific">Mogibacterium timidum</name>
    <dbReference type="NCBI Taxonomy" id="35519"/>
    <lineage>
        <taxon>Bacteria</taxon>
        <taxon>Bacillati</taxon>
        <taxon>Bacillota</taxon>
        <taxon>Clostridia</taxon>
        <taxon>Peptostreptococcales</taxon>
        <taxon>Anaerovoracaceae</taxon>
        <taxon>Mogibacterium</taxon>
    </lineage>
</organism>
<dbReference type="InterPro" id="IPR019734">
    <property type="entry name" value="TPR_rpt"/>
</dbReference>
<dbReference type="SUPFAM" id="SSF48452">
    <property type="entry name" value="TPR-like"/>
    <property type="match status" value="1"/>
</dbReference>
<proteinExistence type="predicted"/>
<protein>
    <recommendedName>
        <fullName evidence="4">Tetratricopeptide repeat protein</fullName>
    </recommendedName>
</protein>
<dbReference type="Proteomes" id="UP000526307">
    <property type="component" value="Unassembled WGS sequence"/>
</dbReference>
<keyword evidence="3" id="KW-1185">Reference proteome</keyword>
<accession>A0A7Y8VRK2</accession>
<gene>
    <name evidence="2" type="ORF">HW270_04650</name>
</gene>
<evidence type="ECO:0000256" key="1">
    <source>
        <dbReference type="PROSITE-ProRule" id="PRU00339"/>
    </source>
</evidence>
<dbReference type="InterPro" id="IPR011990">
    <property type="entry name" value="TPR-like_helical_dom_sf"/>
</dbReference>
<feature type="repeat" description="TPR" evidence="1">
    <location>
        <begin position="263"/>
        <end position="296"/>
    </location>
</feature>
<comment type="caution">
    <text evidence="2">The sequence shown here is derived from an EMBL/GenBank/DDBJ whole genome shotgun (WGS) entry which is preliminary data.</text>
</comment>
<dbReference type="EMBL" id="JABXYR010000001">
    <property type="protein sequence ID" value="NWO23370.1"/>
    <property type="molecule type" value="Genomic_DNA"/>
</dbReference>
<dbReference type="AlphaFoldDB" id="A0A7Y8VRK2"/>
<sequence>MSQQNTKQDRIATYLQKSNGGILFDELSDKYLSEAGIYDILHGVPVPIAAGVGDELSTLTIAFGMARVIGADTNFEYKDNYVAYIKQLFGDDASKALIAEGAKYGQSGNYELAAMFFRAVLIFDSRSRDALYLYGRACKDAYERENEDEEYVGSFKAESLEIFELLTMLHPDFVMGYYFLGYGYANLGLYIKADLTWAKFIERTAATGDPEIEELRSEISERLDALREPVKIEEGVNCVLSGDYMGGINILSQYTDGNYKDWWPLWYYLAVSEASLGNAEPAIDYYKQALVYTPSNTDIMEELASVYAAIGDQANVVKYLNKIEIVKNNIKQESGNQ</sequence>
<dbReference type="PROSITE" id="PS50005">
    <property type="entry name" value="TPR"/>
    <property type="match status" value="1"/>
</dbReference>
<reference evidence="2 3" key="1">
    <citation type="submission" date="2020-06" db="EMBL/GenBank/DDBJ databases">
        <title>Mogibacterium timidum strain W9173 genomic sequence.</title>
        <authorList>
            <person name="Wade W.G."/>
            <person name="Johnston C.D."/>
            <person name="Chen T."/>
            <person name="Dewhirst F.E."/>
        </authorList>
    </citation>
    <scope>NUCLEOTIDE SEQUENCE [LARGE SCALE GENOMIC DNA]</scope>
    <source>
        <strain evidence="2 3">W9173</strain>
    </source>
</reference>
<dbReference type="SMART" id="SM00028">
    <property type="entry name" value="TPR"/>
    <property type="match status" value="2"/>
</dbReference>
<name>A0A7Y8VRK2_9FIRM</name>
<keyword evidence="1" id="KW-0802">TPR repeat</keyword>
<evidence type="ECO:0000313" key="3">
    <source>
        <dbReference type="Proteomes" id="UP000526307"/>
    </source>
</evidence>
<dbReference type="Gene3D" id="1.25.40.10">
    <property type="entry name" value="Tetratricopeptide repeat domain"/>
    <property type="match status" value="2"/>
</dbReference>
<evidence type="ECO:0000313" key="2">
    <source>
        <dbReference type="EMBL" id="NWO23370.1"/>
    </source>
</evidence>